<proteinExistence type="predicted"/>
<keyword evidence="3" id="KW-1185">Reference proteome</keyword>
<gene>
    <name evidence="2" type="ORF">CFN78_06715</name>
</gene>
<evidence type="ECO:0000313" key="3">
    <source>
        <dbReference type="Proteomes" id="UP000242444"/>
    </source>
</evidence>
<sequence length="115" mass="12757">MSGLDGLDEAAARLVAGFERGIEEAATELKRLSQQQVPYDQGDLSRSAKVSTDFTGDRKQAAVSYDTVYAARQHEELEWRHQNGRKARYLGDPLRANAARLQQHIADQTRRASGG</sequence>
<feature type="region of interest" description="Disordered" evidence="1">
    <location>
        <begin position="33"/>
        <end position="53"/>
    </location>
</feature>
<dbReference type="EMBL" id="NKYE01000003">
    <property type="protein sequence ID" value="OZM73974.1"/>
    <property type="molecule type" value="Genomic_DNA"/>
</dbReference>
<dbReference type="InParanoid" id="A0A263D636"/>
<dbReference type="Proteomes" id="UP000242444">
    <property type="component" value="Unassembled WGS sequence"/>
</dbReference>
<evidence type="ECO:0000313" key="2">
    <source>
        <dbReference type="EMBL" id="OZM73974.1"/>
    </source>
</evidence>
<reference evidence="2 3" key="1">
    <citation type="submission" date="2017-07" db="EMBL/GenBank/DDBJ databases">
        <title>Amycolatopsis antarcticus sp. nov., isolated from the surface of an Antarcticus brown macroalga.</title>
        <authorList>
            <person name="Wang J."/>
            <person name="Leiva S."/>
            <person name="Huang J."/>
            <person name="Huang Y."/>
        </authorList>
    </citation>
    <scope>NUCLEOTIDE SEQUENCE [LARGE SCALE GENOMIC DNA]</scope>
    <source>
        <strain evidence="2 3">AU-G6</strain>
    </source>
</reference>
<dbReference type="RefSeq" id="WP_094861731.1">
    <property type="nucleotide sequence ID" value="NZ_NKYE01000003.1"/>
</dbReference>
<organism evidence="2 3">
    <name type="scientific">Amycolatopsis antarctica</name>
    <dbReference type="NCBI Taxonomy" id="1854586"/>
    <lineage>
        <taxon>Bacteria</taxon>
        <taxon>Bacillati</taxon>
        <taxon>Actinomycetota</taxon>
        <taxon>Actinomycetes</taxon>
        <taxon>Pseudonocardiales</taxon>
        <taxon>Pseudonocardiaceae</taxon>
        <taxon>Amycolatopsis</taxon>
    </lineage>
</organism>
<evidence type="ECO:0008006" key="4">
    <source>
        <dbReference type="Google" id="ProtNLM"/>
    </source>
</evidence>
<comment type="caution">
    <text evidence="2">The sequence shown here is derived from an EMBL/GenBank/DDBJ whole genome shotgun (WGS) entry which is preliminary data.</text>
</comment>
<protein>
    <recommendedName>
        <fullName evidence="4">HK97 gp10 family phage protein</fullName>
    </recommendedName>
</protein>
<dbReference type="AlphaFoldDB" id="A0A263D636"/>
<name>A0A263D636_9PSEU</name>
<evidence type="ECO:0000256" key="1">
    <source>
        <dbReference type="SAM" id="MobiDB-lite"/>
    </source>
</evidence>
<accession>A0A263D636</accession>
<dbReference type="OrthoDB" id="1954318at2"/>